<evidence type="ECO:0000256" key="1">
    <source>
        <dbReference type="SAM" id="MobiDB-lite"/>
    </source>
</evidence>
<feature type="transmembrane region" description="Helical" evidence="2">
    <location>
        <begin position="30"/>
        <end position="50"/>
    </location>
</feature>
<evidence type="ECO:0000313" key="4">
    <source>
        <dbReference type="Proteomes" id="UP001165090"/>
    </source>
</evidence>
<comment type="caution">
    <text evidence="3">The sequence shown here is derived from an EMBL/GenBank/DDBJ whole genome shotgun (WGS) entry which is preliminary data.</text>
</comment>
<sequence length="327" mass="35858">MKVHPSSGPVELNNSDRKYMELLGNGSLTGYIRLMILALTGEGFLGTLAIKGRPSELRERLKAYGLAAKLRIPESCRFPKKRNLIADDRMWTTLGVVSALFAGVGLPTVISPQQRWQTDADATPVAQAMVYSIVISFGLSFTVVIICTMLLFSIDTMPTEQSITAFICRFQHLSDASIIIFIGSIVSMVVGCIASIYSNYGWHPFVILVTFFSLLLAFLGFIFLYIHVHNSLTILEYRHACKQVDMVPGQQSSAVHPEPPLPAQPQPQQQPQPSTAVRGAPSMSVSQPSEGDEEGQRGDIEPYPAPVHVIKEGQAILAARSGMRPMR</sequence>
<gene>
    <name evidence="3" type="ORF">VaNZ11_003716</name>
</gene>
<accession>A0ABQ5RUP5</accession>
<reference evidence="3 4" key="1">
    <citation type="journal article" date="2023" name="IScience">
        <title>Expanded male sex-determining region conserved during the evolution of homothallism in the green alga Volvox.</title>
        <authorList>
            <person name="Yamamoto K."/>
            <person name="Matsuzaki R."/>
            <person name="Mahakham W."/>
            <person name="Heman W."/>
            <person name="Sekimoto H."/>
            <person name="Kawachi M."/>
            <person name="Minakuchi Y."/>
            <person name="Toyoda A."/>
            <person name="Nozaki H."/>
        </authorList>
    </citation>
    <scope>NUCLEOTIDE SEQUENCE [LARGE SCALE GENOMIC DNA]</scope>
    <source>
        <strain evidence="3 4">NIES-4468</strain>
    </source>
</reference>
<feature type="compositionally biased region" description="Pro residues" evidence="1">
    <location>
        <begin position="257"/>
        <end position="270"/>
    </location>
</feature>
<name>A0ABQ5RUP5_9CHLO</name>
<feature type="transmembrane region" description="Helical" evidence="2">
    <location>
        <begin position="90"/>
        <end position="110"/>
    </location>
</feature>
<feature type="transmembrane region" description="Helical" evidence="2">
    <location>
        <begin position="173"/>
        <end position="196"/>
    </location>
</feature>
<protein>
    <recommendedName>
        <fullName evidence="5">PGG domain-containing protein</fullName>
    </recommendedName>
</protein>
<feature type="transmembrane region" description="Helical" evidence="2">
    <location>
        <begin position="202"/>
        <end position="228"/>
    </location>
</feature>
<keyword evidence="4" id="KW-1185">Reference proteome</keyword>
<keyword evidence="2" id="KW-0472">Membrane</keyword>
<proteinExistence type="predicted"/>
<organism evidence="3 4">
    <name type="scientific">Volvox africanus</name>
    <dbReference type="NCBI Taxonomy" id="51714"/>
    <lineage>
        <taxon>Eukaryota</taxon>
        <taxon>Viridiplantae</taxon>
        <taxon>Chlorophyta</taxon>
        <taxon>core chlorophytes</taxon>
        <taxon>Chlorophyceae</taxon>
        <taxon>CS clade</taxon>
        <taxon>Chlamydomonadales</taxon>
        <taxon>Volvocaceae</taxon>
        <taxon>Volvox</taxon>
    </lineage>
</organism>
<keyword evidence="2" id="KW-1133">Transmembrane helix</keyword>
<dbReference type="Proteomes" id="UP001165090">
    <property type="component" value="Unassembled WGS sequence"/>
</dbReference>
<evidence type="ECO:0000313" key="3">
    <source>
        <dbReference type="EMBL" id="GLI61353.1"/>
    </source>
</evidence>
<dbReference type="EMBL" id="BSDZ01000010">
    <property type="protein sequence ID" value="GLI61353.1"/>
    <property type="molecule type" value="Genomic_DNA"/>
</dbReference>
<evidence type="ECO:0008006" key="5">
    <source>
        <dbReference type="Google" id="ProtNLM"/>
    </source>
</evidence>
<feature type="region of interest" description="Disordered" evidence="1">
    <location>
        <begin position="248"/>
        <end position="307"/>
    </location>
</feature>
<keyword evidence="2" id="KW-0812">Transmembrane</keyword>
<feature type="transmembrane region" description="Helical" evidence="2">
    <location>
        <begin position="130"/>
        <end position="152"/>
    </location>
</feature>
<evidence type="ECO:0000256" key="2">
    <source>
        <dbReference type="SAM" id="Phobius"/>
    </source>
</evidence>